<protein>
    <submittedName>
        <fullName evidence="1">Uncharacterized protein</fullName>
    </submittedName>
</protein>
<name>A0ABW4YUZ3_9HYPH</name>
<dbReference type="EMBL" id="JBHUHD010000001">
    <property type="protein sequence ID" value="MFD2140220.1"/>
    <property type="molecule type" value="Genomic_DNA"/>
</dbReference>
<proteinExistence type="predicted"/>
<accession>A0ABW4YUZ3</accession>
<dbReference type="Proteomes" id="UP001597299">
    <property type="component" value="Unassembled WGS sequence"/>
</dbReference>
<comment type="caution">
    <text evidence="1">The sequence shown here is derived from an EMBL/GenBank/DDBJ whole genome shotgun (WGS) entry which is preliminary data.</text>
</comment>
<sequence>MEVIKAFNGEGWLRISGLAATTASYDIKVMRREIVGQARDLFATGFITTEMPSMMGAKLTSALVTLQDGSSHRGKITGISARGVDVSFDTPLALLSSA</sequence>
<evidence type="ECO:0000313" key="1">
    <source>
        <dbReference type="EMBL" id="MFD2140220.1"/>
    </source>
</evidence>
<evidence type="ECO:0000313" key="2">
    <source>
        <dbReference type="Proteomes" id="UP001597299"/>
    </source>
</evidence>
<organism evidence="1 2">
    <name type="scientific">Ancylobacter oerskovii</name>
    <dbReference type="NCBI Taxonomy" id="459519"/>
    <lineage>
        <taxon>Bacteria</taxon>
        <taxon>Pseudomonadati</taxon>
        <taxon>Pseudomonadota</taxon>
        <taxon>Alphaproteobacteria</taxon>
        <taxon>Hyphomicrobiales</taxon>
        <taxon>Xanthobacteraceae</taxon>
        <taxon>Ancylobacter</taxon>
    </lineage>
</organism>
<gene>
    <name evidence="1" type="ORF">ACFSNC_07425</name>
</gene>
<keyword evidence="2" id="KW-1185">Reference proteome</keyword>
<dbReference type="RefSeq" id="WP_213353114.1">
    <property type="nucleotide sequence ID" value="NZ_JAHBGB010000033.1"/>
</dbReference>
<reference evidence="2" key="1">
    <citation type="journal article" date="2019" name="Int. J. Syst. Evol. Microbiol.">
        <title>The Global Catalogue of Microorganisms (GCM) 10K type strain sequencing project: providing services to taxonomists for standard genome sequencing and annotation.</title>
        <authorList>
            <consortium name="The Broad Institute Genomics Platform"/>
            <consortium name="The Broad Institute Genome Sequencing Center for Infectious Disease"/>
            <person name="Wu L."/>
            <person name="Ma J."/>
        </authorList>
    </citation>
    <scope>NUCLEOTIDE SEQUENCE [LARGE SCALE GENOMIC DNA]</scope>
    <source>
        <strain evidence="2">CCM 7435</strain>
    </source>
</reference>